<name>A0A6V8PEM5_9ACTN</name>
<sequence>SGYDAQLLIQPASALLGLRLLMSAIPIAALALAFVFIFYYPLSGERLKAVEAEMSVPIKGMP</sequence>
<keyword evidence="1" id="KW-0812">Transmembrane</keyword>
<keyword evidence="1" id="KW-0472">Membrane</keyword>
<keyword evidence="3" id="KW-1185">Reference proteome</keyword>
<evidence type="ECO:0000313" key="2">
    <source>
        <dbReference type="EMBL" id="GFP31179.1"/>
    </source>
</evidence>
<comment type="caution">
    <text evidence="2">The sequence shown here is derived from an EMBL/GenBank/DDBJ whole genome shotgun (WGS) entry which is preliminary data.</text>
</comment>
<accession>A0A6V8PEM5</accession>
<evidence type="ECO:0008006" key="4">
    <source>
        <dbReference type="Google" id="ProtNLM"/>
    </source>
</evidence>
<protein>
    <recommendedName>
        <fullName evidence="4">MFS transporter</fullName>
    </recommendedName>
</protein>
<keyword evidence="1" id="KW-1133">Transmembrane helix</keyword>
<dbReference type="EMBL" id="BLRZ01000187">
    <property type="protein sequence ID" value="GFP31179.1"/>
    <property type="molecule type" value="Genomic_DNA"/>
</dbReference>
<dbReference type="Proteomes" id="UP000588083">
    <property type="component" value="Unassembled WGS sequence"/>
</dbReference>
<evidence type="ECO:0000256" key="1">
    <source>
        <dbReference type="SAM" id="Phobius"/>
    </source>
</evidence>
<gene>
    <name evidence="2" type="ORF">HKBW3S34_02098</name>
</gene>
<organism evidence="2 3">
    <name type="scientific">Candidatus Hakubella thermalkaliphila</name>
    <dbReference type="NCBI Taxonomy" id="2754717"/>
    <lineage>
        <taxon>Bacteria</taxon>
        <taxon>Bacillati</taxon>
        <taxon>Actinomycetota</taxon>
        <taxon>Actinomycetota incertae sedis</taxon>
        <taxon>Candidatus Hakubellales</taxon>
        <taxon>Candidatus Hakubellaceae</taxon>
        <taxon>Candidatus Hakubella</taxon>
    </lineage>
</organism>
<feature type="non-terminal residue" evidence="2">
    <location>
        <position position="1"/>
    </location>
</feature>
<proteinExistence type="predicted"/>
<reference evidence="2 3" key="1">
    <citation type="journal article" date="2020" name="Front. Microbiol.">
        <title>Single-cell genomics of novel Actinobacteria with the Wood-Ljungdahl pathway discovered in a serpentinizing system.</title>
        <authorList>
            <person name="Merino N."/>
            <person name="Kawai M."/>
            <person name="Boyd E.S."/>
            <person name="Colman D.R."/>
            <person name="McGlynn S.E."/>
            <person name="Nealson K.H."/>
            <person name="Kurokawa K."/>
            <person name="Hongoh Y."/>
        </authorList>
    </citation>
    <scope>NUCLEOTIDE SEQUENCE [LARGE SCALE GENOMIC DNA]</scope>
    <source>
        <strain evidence="2 3">S34</strain>
    </source>
</reference>
<evidence type="ECO:0000313" key="3">
    <source>
        <dbReference type="Proteomes" id="UP000588083"/>
    </source>
</evidence>
<feature type="transmembrane region" description="Helical" evidence="1">
    <location>
        <begin position="20"/>
        <end position="40"/>
    </location>
</feature>
<dbReference type="AlphaFoldDB" id="A0A6V8PEM5"/>